<keyword evidence="2 4" id="KW-0808">Transferase</keyword>
<dbReference type="Pfam" id="PF11968">
    <property type="entry name" value="Bmt2"/>
    <property type="match status" value="1"/>
</dbReference>
<reference evidence="6" key="1">
    <citation type="journal article" date="2020" name="bioRxiv">
        <title>Whole genome comparisons of ergot fungi reveals the divergence and evolution of species within the genus Claviceps are the result of varying mechanisms driving genome evolution and host range expansion.</title>
        <authorList>
            <person name="Wyka S.A."/>
            <person name="Mondo S.J."/>
            <person name="Liu M."/>
            <person name="Dettman J."/>
            <person name="Nalam V."/>
            <person name="Broders K.D."/>
        </authorList>
    </citation>
    <scope>NUCLEOTIDE SEQUENCE</scope>
    <source>
        <strain evidence="6">CCC 489</strain>
    </source>
</reference>
<gene>
    <name evidence="6" type="ORF">E4U42_006132</name>
</gene>
<proteinExistence type="inferred from homology"/>
<dbReference type="OrthoDB" id="5954793at2759"/>
<keyword evidence="4" id="KW-0539">Nucleus</keyword>
<feature type="binding site" evidence="4">
    <location>
        <position position="112"/>
    </location>
    <ligand>
        <name>S-adenosyl-L-methionine</name>
        <dbReference type="ChEBI" id="CHEBI:59789"/>
    </ligand>
</feature>
<dbReference type="SUPFAM" id="SSF53335">
    <property type="entry name" value="S-adenosyl-L-methionine-dependent methyltransferases"/>
    <property type="match status" value="1"/>
</dbReference>
<comment type="function">
    <text evidence="4">S-adenosyl-L-methionine-dependent methyltransferase that specifically methylates the N(1) position of an adenine present in helix 65 in 25S rRNA.</text>
</comment>
<dbReference type="InterPro" id="IPR021867">
    <property type="entry name" value="Bmt2/SAMTOR"/>
</dbReference>
<feature type="region of interest" description="Disordered" evidence="5">
    <location>
        <begin position="1"/>
        <end position="54"/>
    </location>
</feature>
<dbReference type="EC" id="2.1.1.-" evidence="4"/>
<keyword evidence="1 4" id="KW-0489">Methyltransferase</keyword>
<comment type="caution">
    <text evidence="6">The sequence shown here is derived from an EMBL/GenBank/DDBJ whole genome shotgun (WGS) entry which is preliminary data.</text>
</comment>
<organism evidence="6 7">
    <name type="scientific">Claviceps africana</name>
    <dbReference type="NCBI Taxonomy" id="83212"/>
    <lineage>
        <taxon>Eukaryota</taxon>
        <taxon>Fungi</taxon>
        <taxon>Dikarya</taxon>
        <taxon>Ascomycota</taxon>
        <taxon>Pezizomycotina</taxon>
        <taxon>Sordariomycetes</taxon>
        <taxon>Hypocreomycetidae</taxon>
        <taxon>Hypocreales</taxon>
        <taxon>Clavicipitaceae</taxon>
        <taxon>Claviceps</taxon>
    </lineage>
</organism>
<protein>
    <recommendedName>
        <fullName evidence="4">25S rRNA adenine-N(1) methyltransferase</fullName>
        <ecNumber evidence="4">2.1.1.-</ecNumber>
    </recommendedName>
</protein>
<dbReference type="PANTHER" id="PTHR21008">
    <property type="entry name" value="S-ADENOSYLMETHIONINE SENSOR UPSTREAM OF MTORC1-RELATED"/>
    <property type="match status" value="1"/>
</dbReference>
<comment type="similarity">
    <text evidence="4">Belongs to the BMT2 family.</text>
</comment>
<dbReference type="GO" id="GO:0005730">
    <property type="term" value="C:nucleolus"/>
    <property type="evidence" value="ECO:0007669"/>
    <property type="project" value="UniProtKB-SubCell"/>
</dbReference>
<name>A0A8K0NKC9_9HYPO</name>
<dbReference type="Proteomes" id="UP000811619">
    <property type="component" value="Unassembled WGS sequence"/>
</dbReference>
<evidence type="ECO:0000256" key="2">
    <source>
        <dbReference type="ARBA" id="ARBA00022679"/>
    </source>
</evidence>
<evidence type="ECO:0000313" key="6">
    <source>
        <dbReference type="EMBL" id="KAG5929392.1"/>
    </source>
</evidence>
<evidence type="ECO:0000256" key="3">
    <source>
        <dbReference type="ARBA" id="ARBA00022691"/>
    </source>
</evidence>
<dbReference type="EMBL" id="SRPY01000060">
    <property type="protein sequence ID" value="KAG5929392.1"/>
    <property type="molecule type" value="Genomic_DNA"/>
</dbReference>
<keyword evidence="7" id="KW-1185">Reference proteome</keyword>
<dbReference type="AlphaFoldDB" id="A0A8K0NKC9"/>
<sequence>MRPPRKSLQAGRPPIARVARKCMSRKASRTLINKHHQLEKRQQKARAEGDSSTEAAIAKEISSLGGLKRYQQASLQGQSNDRGGDTSKVLLEWLPLASIKTLAKKPRMLEVGALSTRNACSASGLFEMVHIDLNSQEPGIQEQDFMQRPIPDLASDKFDIISLSLVLNFVPDAESRGRMLRRTLSFLRQQSLEEPKEMANLAFPSLFLVLPRSCVDNSRYFTDSRLASLMEALGYSLQNRKKTSKLTYSLWVRNVDRDLTNLHFPKVELHPGRSRNNFSITLTDVA</sequence>
<evidence type="ECO:0000313" key="7">
    <source>
        <dbReference type="Proteomes" id="UP000811619"/>
    </source>
</evidence>
<dbReference type="InterPro" id="IPR029063">
    <property type="entry name" value="SAM-dependent_MTases_sf"/>
</dbReference>
<feature type="compositionally biased region" description="Basic residues" evidence="5">
    <location>
        <begin position="18"/>
        <end position="38"/>
    </location>
</feature>
<evidence type="ECO:0000256" key="4">
    <source>
        <dbReference type="HAMAP-Rule" id="MF_03044"/>
    </source>
</evidence>
<comment type="subcellular location">
    <subcellularLocation>
        <location evidence="4">Nucleus</location>
        <location evidence="4">Nucleolus</location>
    </subcellularLocation>
</comment>
<evidence type="ECO:0000256" key="5">
    <source>
        <dbReference type="SAM" id="MobiDB-lite"/>
    </source>
</evidence>
<accession>A0A8K0NKC9</accession>
<dbReference type="HAMAP" id="MF_03044">
    <property type="entry name" value="BMT2"/>
    <property type="match status" value="1"/>
</dbReference>
<keyword evidence="3 4" id="KW-0949">S-adenosyl-L-methionine</keyword>
<dbReference type="PANTHER" id="PTHR21008:SF1">
    <property type="entry name" value="25S RRNA (ADENINE(2142)-N(1))-METHYLTRANSFERASE"/>
    <property type="match status" value="1"/>
</dbReference>
<feature type="binding site" evidence="4">
    <location>
        <position position="132"/>
    </location>
    <ligand>
        <name>S-adenosyl-L-methionine</name>
        <dbReference type="ChEBI" id="CHEBI:59789"/>
    </ligand>
</feature>
<evidence type="ECO:0000256" key="1">
    <source>
        <dbReference type="ARBA" id="ARBA00022603"/>
    </source>
</evidence>
<dbReference type="GO" id="GO:0016433">
    <property type="term" value="F:rRNA (adenine) methyltransferase activity"/>
    <property type="evidence" value="ECO:0007669"/>
    <property type="project" value="UniProtKB-UniRule"/>
</dbReference>
<feature type="compositionally biased region" description="Basic and acidic residues" evidence="5">
    <location>
        <begin position="39"/>
        <end position="49"/>
    </location>
</feature>